<dbReference type="Gene3D" id="3.30.450.60">
    <property type="match status" value="1"/>
</dbReference>
<dbReference type="EMBL" id="ATMH01003706">
    <property type="protein sequence ID" value="EPY30997.1"/>
    <property type="molecule type" value="Genomic_DNA"/>
</dbReference>
<proteinExistence type="inferred from homology"/>
<protein>
    <recommendedName>
        <fullName evidence="6">AP complex mu/sigma subunit domain-containing protein</fullName>
    </recommendedName>
</protein>
<evidence type="ECO:0000313" key="7">
    <source>
        <dbReference type="EMBL" id="EPY30997.1"/>
    </source>
</evidence>
<sequence>MFFKDVCELDLVFNFHKVYMIIDEMITGGELQEVSRPVILERLQKLDITSK</sequence>
<reference evidence="7 8" key="1">
    <citation type="journal article" date="2013" name="PLoS ONE">
        <title>Predicting the Proteins of Angomonas deanei, Strigomonas culicis and Their Respective Endosymbionts Reveals New Aspects of the Trypanosomatidae Family.</title>
        <authorList>
            <person name="Motta M.C."/>
            <person name="Martins A.C."/>
            <person name="de Souza S.S."/>
            <person name="Catta-Preta C.M."/>
            <person name="Silva R."/>
            <person name="Klein C.C."/>
            <person name="de Almeida L.G."/>
            <person name="de Lima Cunha O."/>
            <person name="Ciapina L.P."/>
            <person name="Brocchi M."/>
            <person name="Colabardini A.C."/>
            <person name="de Araujo Lima B."/>
            <person name="Machado C.R."/>
            <person name="de Almeida Soares C.M."/>
            <person name="Probst C.M."/>
            <person name="de Menezes C.B."/>
            <person name="Thompson C.E."/>
            <person name="Bartholomeu D.C."/>
            <person name="Gradia D.F."/>
            <person name="Pavoni D.P."/>
            <person name="Grisard E.C."/>
            <person name="Fantinatti-Garboggini F."/>
            <person name="Marchini F.K."/>
            <person name="Rodrigues-Luiz G.F."/>
            <person name="Wagner G."/>
            <person name="Goldman G.H."/>
            <person name="Fietto J.L."/>
            <person name="Elias M.C."/>
            <person name="Goldman M.H."/>
            <person name="Sagot M.F."/>
            <person name="Pereira M."/>
            <person name="Stoco P.H."/>
            <person name="de Mendonca-Neto R.P."/>
            <person name="Teixeira S.M."/>
            <person name="Maciel T.E."/>
            <person name="de Oliveira Mendes T.A."/>
            <person name="Urmenyi T.P."/>
            <person name="de Souza W."/>
            <person name="Schenkman S."/>
            <person name="de Vasconcelos A.T."/>
        </authorList>
    </citation>
    <scope>NUCLEOTIDE SEQUENCE [LARGE SCALE GENOMIC DNA]</scope>
</reference>
<evidence type="ECO:0000256" key="1">
    <source>
        <dbReference type="ARBA" id="ARBA00004308"/>
    </source>
</evidence>
<feature type="domain" description="AP complex mu/sigma subunit" evidence="6">
    <location>
        <begin position="2"/>
        <end position="47"/>
    </location>
</feature>
<evidence type="ECO:0000256" key="2">
    <source>
        <dbReference type="ARBA" id="ARBA00006972"/>
    </source>
</evidence>
<dbReference type="InterPro" id="IPR022775">
    <property type="entry name" value="AP_mu_sigma_su"/>
</dbReference>
<dbReference type="InterPro" id="IPR016635">
    <property type="entry name" value="AP_complex_ssu"/>
</dbReference>
<comment type="subcellular location">
    <subcellularLocation>
        <location evidence="1">Endomembrane system</location>
    </subcellularLocation>
</comment>
<accession>S9UJK7</accession>
<dbReference type="AlphaFoldDB" id="S9UJK7"/>
<comment type="similarity">
    <text evidence="2">Belongs to the adaptor complexes small subunit family.</text>
</comment>
<keyword evidence="4" id="KW-0653">Protein transport</keyword>
<dbReference type="GO" id="GO:0012505">
    <property type="term" value="C:endomembrane system"/>
    <property type="evidence" value="ECO:0007669"/>
    <property type="project" value="UniProtKB-SubCell"/>
</dbReference>
<name>S9UJK7_9TRYP</name>
<evidence type="ECO:0000313" key="8">
    <source>
        <dbReference type="Proteomes" id="UP000015354"/>
    </source>
</evidence>
<dbReference type="GO" id="GO:0015031">
    <property type="term" value="P:protein transport"/>
    <property type="evidence" value="ECO:0007669"/>
    <property type="project" value="UniProtKB-KW"/>
</dbReference>
<dbReference type="InterPro" id="IPR011012">
    <property type="entry name" value="Longin-like_dom_sf"/>
</dbReference>
<comment type="caution">
    <text evidence="7">The sequence shown here is derived from an EMBL/GenBank/DDBJ whole genome shotgun (WGS) entry which is preliminary data.</text>
</comment>
<gene>
    <name evidence="7" type="ORF">STCU_03706</name>
</gene>
<evidence type="ECO:0000259" key="6">
    <source>
        <dbReference type="Pfam" id="PF01217"/>
    </source>
</evidence>
<dbReference type="OrthoDB" id="371463at2759"/>
<evidence type="ECO:0000256" key="5">
    <source>
        <dbReference type="ARBA" id="ARBA00023136"/>
    </source>
</evidence>
<keyword evidence="5" id="KW-0472">Membrane</keyword>
<dbReference type="Pfam" id="PF01217">
    <property type="entry name" value="Clat_adaptor_s"/>
    <property type="match status" value="1"/>
</dbReference>
<dbReference type="PANTHER" id="PTHR11753">
    <property type="entry name" value="ADAPTOR COMPLEXES SMALL SUBUNIT FAMILY"/>
    <property type="match status" value="1"/>
</dbReference>
<evidence type="ECO:0000256" key="4">
    <source>
        <dbReference type="ARBA" id="ARBA00022927"/>
    </source>
</evidence>
<organism evidence="7 8">
    <name type="scientific">Strigomonas culicis</name>
    <dbReference type="NCBI Taxonomy" id="28005"/>
    <lineage>
        <taxon>Eukaryota</taxon>
        <taxon>Discoba</taxon>
        <taxon>Euglenozoa</taxon>
        <taxon>Kinetoplastea</taxon>
        <taxon>Metakinetoplastina</taxon>
        <taxon>Trypanosomatida</taxon>
        <taxon>Trypanosomatidae</taxon>
        <taxon>Strigomonadinae</taxon>
        <taxon>Strigomonas</taxon>
    </lineage>
</organism>
<dbReference type="SUPFAM" id="SSF64356">
    <property type="entry name" value="SNARE-like"/>
    <property type="match status" value="1"/>
</dbReference>
<evidence type="ECO:0000256" key="3">
    <source>
        <dbReference type="ARBA" id="ARBA00022448"/>
    </source>
</evidence>
<keyword evidence="3" id="KW-0813">Transport</keyword>
<dbReference type="Proteomes" id="UP000015354">
    <property type="component" value="Unassembled WGS sequence"/>
</dbReference>
<keyword evidence="8" id="KW-1185">Reference proteome</keyword>